<dbReference type="OrthoDB" id="6590480at2759"/>
<evidence type="ECO:0000313" key="1">
    <source>
        <dbReference type="EMBL" id="VVC44819.1"/>
    </source>
</evidence>
<dbReference type="Proteomes" id="UP000325440">
    <property type="component" value="Unassembled WGS sequence"/>
</dbReference>
<reference evidence="1 2" key="1">
    <citation type="submission" date="2019-08" db="EMBL/GenBank/DDBJ databases">
        <authorList>
            <person name="Alioto T."/>
            <person name="Alioto T."/>
            <person name="Gomez Garrido J."/>
        </authorList>
    </citation>
    <scope>NUCLEOTIDE SEQUENCE [LARGE SCALE GENOMIC DNA]</scope>
</reference>
<sequence>MKDLIENELREGIHFNQFIIEPLSRHQTYNLSRSFGIREQSSIEETLAKNLKSSTNSKYLASEDSMVSIMYSFRNGKSTISKLLFECCTALWKILNSKAFSNKGSTSYNYKRTHSIVLMAMCDASYNFTLVDVGAPGRCKIDSINGPIPYYAIVDKALLVNLMRRFPSRRKTNLPLDESVFNYRLIYNASDINNIQNHDWRQNEIVALPPIDHIGPNMHSRYEKITRNQLKDYFSSEGAVPFHYNRILR</sequence>
<protein>
    <submittedName>
        <fullName evidence="1">Uncharacterized protein</fullName>
    </submittedName>
</protein>
<proteinExistence type="predicted"/>
<accession>A0A5E4NJ41</accession>
<dbReference type="AlphaFoldDB" id="A0A5E4NJ41"/>
<gene>
    <name evidence="1" type="ORF">CINCED_3A012367</name>
</gene>
<keyword evidence="2" id="KW-1185">Reference proteome</keyword>
<dbReference type="EMBL" id="CABPRJ010002387">
    <property type="protein sequence ID" value="VVC44819.1"/>
    <property type="molecule type" value="Genomic_DNA"/>
</dbReference>
<organism evidence="1 2">
    <name type="scientific">Cinara cedri</name>
    <dbReference type="NCBI Taxonomy" id="506608"/>
    <lineage>
        <taxon>Eukaryota</taxon>
        <taxon>Metazoa</taxon>
        <taxon>Ecdysozoa</taxon>
        <taxon>Arthropoda</taxon>
        <taxon>Hexapoda</taxon>
        <taxon>Insecta</taxon>
        <taxon>Pterygota</taxon>
        <taxon>Neoptera</taxon>
        <taxon>Paraneoptera</taxon>
        <taxon>Hemiptera</taxon>
        <taxon>Sternorrhyncha</taxon>
        <taxon>Aphidomorpha</taxon>
        <taxon>Aphidoidea</taxon>
        <taxon>Aphididae</taxon>
        <taxon>Lachninae</taxon>
        <taxon>Cinara</taxon>
    </lineage>
</organism>
<evidence type="ECO:0000313" key="2">
    <source>
        <dbReference type="Proteomes" id="UP000325440"/>
    </source>
</evidence>
<name>A0A5E4NJ41_9HEMI</name>